<dbReference type="AlphaFoldDB" id="A0A9W9C0C4"/>
<proteinExistence type="predicted"/>
<feature type="transmembrane region" description="Helical" evidence="2">
    <location>
        <begin position="138"/>
        <end position="157"/>
    </location>
</feature>
<feature type="region of interest" description="Disordered" evidence="1">
    <location>
        <begin position="1"/>
        <end position="25"/>
    </location>
</feature>
<name>A0A9W9C0C4_9PLEO</name>
<organism evidence="3 4">
    <name type="scientific">Didymella glomerata</name>
    <dbReference type="NCBI Taxonomy" id="749621"/>
    <lineage>
        <taxon>Eukaryota</taxon>
        <taxon>Fungi</taxon>
        <taxon>Dikarya</taxon>
        <taxon>Ascomycota</taxon>
        <taxon>Pezizomycotina</taxon>
        <taxon>Dothideomycetes</taxon>
        <taxon>Pleosporomycetidae</taxon>
        <taxon>Pleosporales</taxon>
        <taxon>Pleosporineae</taxon>
        <taxon>Didymellaceae</taxon>
        <taxon>Didymella</taxon>
    </lineage>
</organism>
<comment type="caution">
    <text evidence="3">The sequence shown here is derived from an EMBL/GenBank/DDBJ whole genome shotgun (WGS) entry which is preliminary data.</text>
</comment>
<protein>
    <submittedName>
        <fullName evidence="3">Uncharacterized protein</fullName>
    </submittedName>
</protein>
<dbReference type="EMBL" id="JAPEUV010000030">
    <property type="protein sequence ID" value="KAJ4338429.1"/>
    <property type="molecule type" value="Genomic_DNA"/>
</dbReference>
<keyword evidence="2" id="KW-0812">Transmembrane</keyword>
<accession>A0A9W9C0C4</accession>
<reference evidence="3" key="1">
    <citation type="submission" date="2022-10" db="EMBL/GenBank/DDBJ databases">
        <title>Tapping the CABI collections for fungal endophytes: first genome assemblies for Collariella, Neodidymelliopsis, Ascochyta clinopodiicola, Didymella pomorum, Didymosphaeria variabile, Neocosmospora piperis and Neocucurbitaria cava.</title>
        <authorList>
            <person name="Hill R."/>
        </authorList>
    </citation>
    <scope>NUCLEOTIDE SEQUENCE</scope>
    <source>
        <strain evidence="3">IMI 360193</strain>
    </source>
</reference>
<feature type="transmembrane region" description="Helical" evidence="2">
    <location>
        <begin position="78"/>
        <end position="98"/>
    </location>
</feature>
<dbReference type="PANTHER" id="PTHR35041">
    <property type="entry name" value="MEDIATOR OF RNA POLYMERASE II TRANSCRIPTION SUBUNIT 1"/>
    <property type="match status" value="1"/>
</dbReference>
<evidence type="ECO:0000256" key="2">
    <source>
        <dbReference type="SAM" id="Phobius"/>
    </source>
</evidence>
<keyword evidence="2" id="KW-1133">Transmembrane helix</keyword>
<sequence>MNVPKTPVARSTEHDPFNPSGDDVSTKADRWHISYRVPLGMILFMLLGVGFAMAHHFYYDSLNGEPVAETSQEWAVRTGTGIAFLAKACLIASAGISYQQHYWRVLRSRPVSVTGIDDIMGLLANPMCFFNWEILRKAWASVVIALAIWCLPLSAIVPPASLTAAFSLVERQTTSPVPIFDWRYIAFEYHSAAIMVFADAGPIQYRVVTSSAYTGSILPMPPTHPNYTYTLTFQGPKLRCGDVNNQTAFDLSNVYTHPTGQGTMTTPYNATVPSQSLPYEEYPAEYEFDIWFTTPKRNFTCEMWNVTYTANFTFVNSEQRTSITNIDYNNRFVVGWDDDATYCYEPEKCAYQGWHAAVASIFTGYVRTSGATADITWDTKILQTDLVGCPEMAVAADMAWGVEAACPAASLERAIEALSENATLSFFSAGATMDLDEWARGHCLGSDPVDKGIAEQKLQYGLLVVDDKESTAHGLRHAAFGFKGTVTRLRKGDKCM</sequence>
<keyword evidence="4" id="KW-1185">Reference proteome</keyword>
<gene>
    <name evidence="3" type="ORF">N0V87_003972</name>
</gene>
<feature type="transmembrane region" description="Helical" evidence="2">
    <location>
        <begin position="37"/>
        <end position="58"/>
    </location>
</feature>
<dbReference type="OrthoDB" id="5322539at2759"/>
<evidence type="ECO:0000313" key="3">
    <source>
        <dbReference type="EMBL" id="KAJ4338429.1"/>
    </source>
</evidence>
<evidence type="ECO:0000256" key="1">
    <source>
        <dbReference type="SAM" id="MobiDB-lite"/>
    </source>
</evidence>
<evidence type="ECO:0000313" key="4">
    <source>
        <dbReference type="Proteomes" id="UP001140562"/>
    </source>
</evidence>
<dbReference type="PANTHER" id="PTHR35041:SF3">
    <property type="entry name" value="FORMYLMETHIONINE DEFORMYLASE-LIKE PROTEIN"/>
    <property type="match status" value="1"/>
</dbReference>
<dbReference type="Proteomes" id="UP001140562">
    <property type="component" value="Unassembled WGS sequence"/>
</dbReference>
<keyword evidence="2" id="KW-0472">Membrane</keyword>